<dbReference type="GO" id="GO:0005524">
    <property type="term" value="F:ATP binding"/>
    <property type="evidence" value="ECO:0007669"/>
    <property type="project" value="UniProtKB-KW"/>
</dbReference>
<evidence type="ECO:0000259" key="10">
    <source>
        <dbReference type="PROSITE" id="PS50109"/>
    </source>
</evidence>
<dbReference type="InterPro" id="IPR003594">
    <property type="entry name" value="HATPase_dom"/>
</dbReference>
<feature type="coiled-coil region" evidence="9">
    <location>
        <begin position="552"/>
        <end position="582"/>
    </location>
</feature>
<evidence type="ECO:0000256" key="7">
    <source>
        <dbReference type="ARBA" id="ARBA00022840"/>
    </source>
</evidence>
<evidence type="ECO:0000256" key="3">
    <source>
        <dbReference type="ARBA" id="ARBA00022679"/>
    </source>
</evidence>
<keyword evidence="9" id="KW-0175">Coiled coil</keyword>
<protein>
    <recommendedName>
        <fullName evidence="2">histidine kinase</fullName>
        <ecNumber evidence="2">2.7.13.3</ecNumber>
    </recommendedName>
</protein>
<evidence type="ECO:0000313" key="12">
    <source>
        <dbReference type="Proteomes" id="UP000182229"/>
    </source>
</evidence>
<evidence type="ECO:0000256" key="9">
    <source>
        <dbReference type="SAM" id="Coils"/>
    </source>
</evidence>
<evidence type="ECO:0000313" key="11">
    <source>
        <dbReference type="EMBL" id="OJH38244.1"/>
    </source>
</evidence>
<dbReference type="PANTHER" id="PTHR44936">
    <property type="entry name" value="SENSOR PROTEIN CREC"/>
    <property type="match status" value="1"/>
</dbReference>
<dbReference type="InterPro" id="IPR044946">
    <property type="entry name" value="Restrct_endonuc_typeI_TRD_sf"/>
</dbReference>
<sequence>MDDLVPHITWIDPVDFERNWHPAFHAPEYRELDRRLQDHQQYAPLGTLVQLTKPARSDDKADLTGRWLVRLRRGGLEVEELGEEPPPGPLVPLPPEAIVIASHFSASVPLTHWDETLFPGGGLTQLGMIVLRPRGSESIDWLAYELASNLVQLQLRRSVIGSTLPRIEVSSLLDIQVRVPTAEEKRRLSEVVRERHRNKAAFERAHALLVSAKKGVKPFVLTAATFEERLEQFESYLLEQRIVDAQSGFFVEASTTDHSSDLFVVRPLRGIRDDSVSRQRVQLQPQEDRHVNGDWRDWYWEPSSAEKFTIFNALGTSAALPSHLLARMTARITPTAAADLRARILPGFDFFRQAIEVHRDDDWDEAAAKQLLASSWFALQRGRLGAAELPTAGTAAEKDEEFADHLFEWLRYVFRPAVALKVHRHGAVAGAYVLFGPDQLEDPADARAALSGYGERLGEVLGQPSDVIDDAARRESLRRLSWVMHQLNGPIGRATNAAEDLDAFLKSAPEIASRLVPSEAKAKARAAMRGEDIQQFTFATRLGELTKAIGDIRRLTYQIRQLRRAQGDLQKQKCDLAELLRVKATECAKQVHGLRIDAENPSVFALGNADVLNEAFSEVLNNACRELKEQEIAQPTILIRVWADDGSAKITISDNALPVDRQLISNPFDEDASTYAKQGRGSGLGLAIVRETFRTHGGSCQLLENRDDNGARLAGVTFGASLPLFTLDVMWEEPDA</sequence>
<dbReference type="SMART" id="SM00387">
    <property type="entry name" value="HATPase_c"/>
    <property type="match status" value="1"/>
</dbReference>
<dbReference type="PANTHER" id="PTHR44936:SF10">
    <property type="entry name" value="SENSOR PROTEIN RSTB"/>
    <property type="match status" value="1"/>
</dbReference>
<keyword evidence="5" id="KW-0680">Restriction system</keyword>
<dbReference type="PRINTS" id="PR00344">
    <property type="entry name" value="BCTRLSENSOR"/>
</dbReference>
<dbReference type="InterPro" id="IPR036890">
    <property type="entry name" value="HATPase_C_sf"/>
</dbReference>
<dbReference type="Gene3D" id="3.90.220.20">
    <property type="entry name" value="DNA methylase specificity domains"/>
    <property type="match status" value="1"/>
</dbReference>
<dbReference type="InterPro" id="IPR050980">
    <property type="entry name" value="2C_sensor_his_kinase"/>
</dbReference>
<dbReference type="RefSeq" id="WP_071900751.1">
    <property type="nucleotide sequence ID" value="NZ_MPIN01000006.1"/>
</dbReference>
<dbReference type="SUPFAM" id="SSF116734">
    <property type="entry name" value="DNA methylase specificity domain"/>
    <property type="match status" value="1"/>
</dbReference>
<comment type="caution">
    <text evidence="11">The sequence shown here is derived from an EMBL/GenBank/DDBJ whole genome shotgun (WGS) entry which is preliminary data.</text>
</comment>
<dbReference type="Proteomes" id="UP000182229">
    <property type="component" value="Unassembled WGS sequence"/>
</dbReference>
<feature type="domain" description="Histidine kinase" evidence="10">
    <location>
        <begin position="482"/>
        <end position="726"/>
    </location>
</feature>
<reference evidence="12" key="1">
    <citation type="submission" date="2016-11" db="EMBL/GenBank/DDBJ databases">
        <authorList>
            <person name="Shukria A."/>
            <person name="Stevens D.C."/>
        </authorList>
    </citation>
    <scope>NUCLEOTIDE SEQUENCE [LARGE SCALE GENOMIC DNA]</scope>
    <source>
        <strain evidence="12">Cbfe23</strain>
    </source>
</reference>
<dbReference type="EC" id="2.7.13.3" evidence="2"/>
<evidence type="ECO:0000256" key="1">
    <source>
        <dbReference type="ARBA" id="ARBA00000085"/>
    </source>
</evidence>
<keyword evidence="4" id="KW-0547">Nucleotide-binding</keyword>
<dbReference type="InterPro" id="IPR005467">
    <property type="entry name" value="His_kinase_dom"/>
</dbReference>
<evidence type="ECO:0000256" key="5">
    <source>
        <dbReference type="ARBA" id="ARBA00022747"/>
    </source>
</evidence>
<evidence type="ECO:0000256" key="2">
    <source>
        <dbReference type="ARBA" id="ARBA00012438"/>
    </source>
</evidence>
<keyword evidence="3" id="KW-0808">Transferase</keyword>
<dbReference type="SUPFAM" id="SSF55874">
    <property type="entry name" value="ATPase domain of HSP90 chaperone/DNA topoisomerase II/histidine kinase"/>
    <property type="match status" value="1"/>
</dbReference>
<dbReference type="AlphaFoldDB" id="A0A1L9B7L0"/>
<evidence type="ECO:0000256" key="6">
    <source>
        <dbReference type="ARBA" id="ARBA00022777"/>
    </source>
</evidence>
<name>A0A1L9B7L0_9BACT</name>
<dbReference type="Gene3D" id="3.30.565.10">
    <property type="entry name" value="Histidine kinase-like ATPase, C-terminal domain"/>
    <property type="match status" value="1"/>
</dbReference>
<dbReference type="CDD" id="cd00075">
    <property type="entry name" value="HATPase"/>
    <property type="match status" value="1"/>
</dbReference>
<dbReference type="GO" id="GO:0004673">
    <property type="term" value="F:protein histidine kinase activity"/>
    <property type="evidence" value="ECO:0007669"/>
    <property type="project" value="UniProtKB-EC"/>
</dbReference>
<proteinExistence type="predicted"/>
<dbReference type="PROSITE" id="PS50109">
    <property type="entry name" value="HIS_KIN"/>
    <property type="match status" value="1"/>
</dbReference>
<accession>A0A1L9B7L0</accession>
<reference evidence="11 12" key="2">
    <citation type="submission" date="2016-12" db="EMBL/GenBank/DDBJ databases">
        <title>Draft Genome Sequence of Cystobacter ferrugineus Strain Cbfe23.</title>
        <authorList>
            <person name="Akbar S."/>
            <person name="Dowd S.E."/>
            <person name="Stevens D.C."/>
        </authorList>
    </citation>
    <scope>NUCLEOTIDE SEQUENCE [LARGE SCALE GENOMIC DNA]</scope>
    <source>
        <strain evidence="11 12">Cbfe23</strain>
    </source>
</reference>
<organism evidence="11 12">
    <name type="scientific">Cystobacter ferrugineus</name>
    <dbReference type="NCBI Taxonomy" id="83449"/>
    <lineage>
        <taxon>Bacteria</taxon>
        <taxon>Pseudomonadati</taxon>
        <taxon>Myxococcota</taxon>
        <taxon>Myxococcia</taxon>
        <taxon>Myxococcales</taxon>
        <taxon>Cystobacterineae</taxon>
        <taxon>Archangiaceae</taxon>
        <taxon>Cystobacter</taxon>
    </lineage>
</organism>
<dbReference type="InterPro" id="IPR004358">
    <property type="entry name" value="Sig_transdc_His_kin-like_C"/>
</dbReference>
<keyword evidence="6" id="KW-0418">Kinase</keyword>
<dbReference type="OrthoDB" id="9804645at2"/>
<dbReference type="EMBL" id="MPIN01000006">
    <property type="protein sequence ID" value="OJH38244.1"/>
    <property type="molecule type" value="Genomic_DNA"/>
</dbReference>
<keyword evidence="8" id="KW-0238">DNA-binding</keyword>
<evidence type="ECO:0000256" key="8">
    <source>
        <dbReference type="ARBA" id="ARBA00023125"/>
    </source>
</evidence>
<evidence type="ECO:0000256" key="4">
    <source>
        <dbReference type="ARBA" id="ARBA00022741"/>
    </source>
</evidence>
<dbReference type="GO" id="GO:0003677">
    <property type="term" value="F:DNA binding"/>
    <property type="evidence" value="ECO:0007669"/>
    <property type="project" value="UniProtKB-KW"/>
</dbReference>
<keyword evidence="12" id="KW-1185">Reference proteome</keyword>
<dbReference type="STRING" id="83449.BON30_24180"/>
<dbReference type="GO" id="GO:0009307">
    <property type="term" value="P:DNA restriction-modification system"/>
    <property type="evidence" value="ECO:0007669"/>
    <property type="project" value="UniProtKB-KW"/>
</dbReference>
<keyword evidence="7" id="KW-0067">ATP-binding</keyword>
<dbReference type="Pfam" id="PF02518">
    <property type="entry name" value="HATPase_c"/>
    <property type="match status" value="1"/>
</dbReference>
<gene>
    <name evidence="11" type="ORF">BON30_24180</name>
</gene>
<comment type="catalytic activity">
    <reaction evidence="1">
        <text>ATP + protein L-histidine = ADP + protein N-phospho-L-histidine.</text>
        <dbReference type="EC" id="2.7.13.3"/>
    </reaction>
</comment>